<proteinExistence type="inferred from homology"/>
<organism evidence="3">
    <name type="scientific">Phaffia rhodozyma</name>
    <name type="common">Yeast</name>
    <name type="synonym">Xanthophyllomyces dendrorhous</name>
    <dbReference type="NCBI Taxonomy" id="264483"/>
    <lineage>
        <taxon>Eukaryota</taxon>
        <taxon>Fungi</taxon>
        <taxon>Dikarya</taxon>
        <taxon>Basidiomycota</taxon>
        <taxon>Agaricomycotina</taxon>
        <taxon>Tremellomycetes</taxon>
        <taxon>Cystofilobasidiales</taxon>
        <taxon>Mrakiaceae</taxon>
        <taxon>Phaffia</taxon>
    </lineage>
</organism>
<dbReference type="PANTHER" id="PTHR11787:SF8">
    <property type="entry name" value="RAB GDP DISSOCIATION INHIBITOR"/>
    <property type="match status" value="1"/>
</dbReference>
<protein>
    <recommendedName>
        <fullName evidence="2">Rab GDP dissociation inhibitor</fullName>
    </recommendedName>
</protein>
<dbReference type="PRINTS" id="PR00892">
    <property type="entry name" value="RABGDI"/>
</dbReference>
<dbReference type="SUPFAM" id="SSF51905">
    <property type="entry name" value="FAD/NAD(P)-binding domain"/>
    <property type="match status" value="2"/>
</dbReference>
<dbReference type="AlphaFoldDB" id="A0A0F7SEH3"/>
<comment type="similarity">
    <text evidence="1 2">Belongs to the Rab GDI family.</text>
</comment>
<reference evidence="3" key="1">
    <citation type="submission" date="2014-08" db="EMBL/GenBank/DDBJ databases">
        <authorList>
            <person name="Sharma Rahul"/>
            <person name="Thines Marco"/>
        </authorList>
    </citation>
    <scope>NUCLEOTIDE SEQUENCE</scope>
</reference>
<dbReference type="GO" id="GO:0016192">
    <property type="term" value="P:vesicle-mediated transport"/>
    <property type="evidence" value="ECO:0007669"/>
    <property type="project" value="TreeGrafter"/>
</dbReference>
<dbReference type="GO" id="GO:0005737">
    <property type="term" value="C:cytoplasm"/>
    <property type="evidence" value="ECO:0007669"/>
    <property type="project" value="TreeGrafter"/>
</dbReference>
<dbReference type="InterPro" id="IPR018203">
    <property type="entry name" value="GDP_dissociation_inhibitor"/>
</dbReference>
<dbReference type="PANTHER" id="PTHR11787">
    <property type="entry name" value="RAB GDP-DISSOCIATION INHIBITOR"/>
    <property type="match status" value="1"/>
</dbReference>
<sequence>MDEEYDVIVLGTGLTECILSGLLSVAGKKVLHMDRNQYYGGESASLNLTQTFAHFRPGTNPPTEYGKDRDWALDLVPKFIIASGELVKILVRTDVLRYLEFRQVAGSFVYRDGRISKVPSTEMEALRSSLMGIFEKRRAKKFFEFLQNWRDEDPATHQGIDLDKDSMKKIYEKFGLEAGTQDFIGHAMALYLDDDYKTKPARPTYERIILYTSSMARYGKSPYIYPLYGLGELPQAFARLSAIHGGTYMLDKQIEEIVTDADGKFVGVKSGGETVKAKLVIGSPDYFGAGKEDGEGGKIRVLEEGKVIRAICLLKHNIPGTEESDSVQIVIPQNQVNRRNDIYIASVSSSHNVAAKGYTVAIVSTIIETSTPEREIAPGLQLLGPILEKFVSITPQYTPTTSGKEDNIFITKSYDATSHFETVVDDVKDVWERVMGEPLVLKEKPKINADEE</sequence>
<name>A0A0F7SEH3_PHARH</name>
<dbReference type="GO" id="GO:0015031">
    <property type="term" value="P:protein transport"/>
    <property type="evidence" value="ECO:0007669"/>
    <property type="project" value="InterPro"/>
</dbReference>
<dbReference type="SUPFAM" id="SSF54373">
    <property type="entry name" value="FAD-linked reductases, C-terminal domain"/>
    <property type="match status" value="1"/>
</dbReference>
<dbReference type="InterPro" id="IPR000806">
    <property type="entry name" value="RabGDI"/>
</dbReference>
<dbReference type="InterPro" id="IPR036188">
    <property type="entry name" value="FAD/NAD-bd_sf"/>
</dbReference>
<dbReference type="Gene3D" id="1.10.405.10">
    <property type="entry name" value="Guanine Nucleotide Dissociation Inhibitor, domain 1"/>
    <property type="match status" value="1"/>
</dbReference>
<dbReference type="GO" id="GO:0007264">
    <property type="term" value="P:small GTPase-mediated signal transduction"/>
    <property type="evidence" value="ECO:0007669"/>
    <property type="project" value="InterPro"/>
</dbReference>
<evidence type="ECO:0000313" key="3">
    <source>
        <dbReference type="EMBL" id="CDZ96776.1"/>
    </source>
</evidence>
<evidence type="ECO:0000256" key="1">
    <source>
        <dbReference type="ARBA" id="ARBA00005593"/>
    </source>
</evidence>
<dbReference type="Pfam" id="PF00996">
    <property type="entry name" value="GDI"/>
    <property type="match status" value="1"/>
</dbReference>
<dbReference type="FunFam" id="1.10.405.10:FF:000001">
    <property type="entry name" value="Rab GDP dissociation inhibitor"/>
    <property type="match status" value="1"/>
</dbReference>
<dbReference type="GO" id="GO:0005093">
    <property type="term" value="F:Rab GDP-dissociation inhibitor activity"/>
    <property type="evidence" value="ECO:0007669"/>
    <property type="project" value="InterPro"/>
</dbReference>
<evidence type="ECO:0000256" key="2">
    <source>
        <dbReference type="RuleBase" id="RU363124"/>
    </source>
</evidence>
<dbReference type="EMBL" id="LN483167">
    <property type="protein sequence ID" value="CDZ96776.1"/>
    <property type="molecule type" value="Genomic_DNA"/>
</dbReference>
<dbReference type="Gene3D" id="3.50.50.60">
    <property type="entry name" value="FAD/NAD(P)-binding domain"/>
    <property type="match status" value="1"/>
</dbReference>
<accession>A0A0F7SEH3</accession>
<dbReference type="Gene3D" id="3.30.519.10">
    <property type="entry name" value="Guanine Nucleotide Dissociation Inhibitor, domain 2"/>
    <property type="match status" value="1"/>
</dbReference>
<dbReference type="PRINTS" id="PR00891">
    <property type="entry name" value="RABGDIREP"/>
</dbReference>